<dbReference type="PANTHER" id="PTHR33706">
    <property type="entry name" value="MORN VARIANT REPEAT PROTEIN"/>
    <property type="match status" value="1"/>
</dbReference>
<proteinExistence type="predicted"/>
<dbReference type="Pfam" id="PF07661">
    <property type="entry name" value="MORN_2"/>
    <property type="match status" value="6"/>
</dbReference>
<evidence type="ECO:0000313" key="3">
    <source>
        <dbReference type="EMBL" id="QQO85501.1"/>
    </source>
</evidence>
<dbReference type="Gene3D" id="2.20.110.10">
    <property type="entry name" value="Histone H3 K4-specific methyltransferase SET7/9 N-terminal domain"/>
    <property type="match status" value="1"/>
</dbReference>
<dbReference type="EMBL" id="CP032664">
    <property type="protein sequence ID" value="QQO85501.1"/>
    <property type="molecule type" value="Genomic_DNA"/>
</dbReference>
<evidence type="ECO:0000256" key="2">
    <source>
        <dbReference type="SAM" id="SignalP"/>
    </source>
</evidence>
<dbReference type="AlphaFoldDB" id="A0A7T8EFL1"/>
<dbReference type="InterPro" id="IPR011652">
    <property type="entry name" value="MORN_2"/>
</dbReference>
<evidence type="ECO:0000256" key="1">
    <source>
        <dbReference type="SAM" id="MobiDB-lite"/>
    </source>
</evidence>
<evidence type="ECO:0008006" key="4">
    <source>
        <dbReference type="Google" id="ProtNLM"/>
    </source>
</evidence>
<accession>A0A7T8EFL1</accession>
<dbReference type="SUPFAM" id="SSF82185">
    <property type="entry name" value="Histone H3 K4-specific methyltransferase SET7/9 N-terminal domain"/>
    <property type="match status" value="4"/>
</dbReference>
<protein>
    <recommendedName>
        <fullName evidence="4">MORN repeat variant</fullName>
    </recommendedName>
</protein>
<feature type="signal peptide" evidence="2">
    <location>
        <begin position="1"/>
        <end position="17"/>
    </location>
</feature>
<dbReference type="PANTHER" id="PTHR33706:SF1">
    <property type="entry name" value="TPR REPEAT PROTEIN"/>
    <property type="match status" value="1"/>
</dbReference>
<keyword evidence="2" id="KW-0732">Signal</keyword>
<name>A0A7T8EFL1_9GAMM</name>
<sequence length="645" mass="74456">MRVLILLCCLMSWMASAETVWLNDDWQVVDSEQQASFYVKEPQTQDQHGWQTTIYYVGSDIPRFKGSFAKPGIFQNALGSYQFFHNNGKLSSDGNYNSNSEMEGPIRFYDEDGILTMEASFVDGKQRGTQKNFYSNGQLEEVYEQLGDKRVGKDSHYYQDGSLQAQHSLVNGLPEGEQLEYYPGGQLRERSLYLAGKLTGERKRYHRNGELSYIDTFGPKGQQGKAYEYWDTGAKEAEYVYVDGQRQGPAKRWHKNGQLSWEGSYLQNREHGESRHYDAQGQLTRVEHYQQGKKVGEQQTFYANSSQLQHLERFDNQGRLVFEQKFADDGSKTMEFSARFVKDKQILDRQYFKEGKLSSRMQQDMTRVWTLFQKFDASGVVIEREEKLKGKREGLTLQSYQGIWDDEPYIETSYYKEGKLHGAYEKKLVSGKLLEQGEYANDKKVGTWTYLDAGNRSTEAYDSQGRLHGEVKKIQVHDGQLLQLAHYRHGQLEGEYQTYNEKGELQAKGNYSQDKRHGQWQYQEPYETQVSLWQGEYHHGKKVGTWLAHSAAGYELGREQYDAKGQEQGSFYYFTEDGLLKKVARYQDGKEHGDTVSYIIGKPYYIQMFKHGEFLGSRDVDDDDDESSKGEGDCDNSTSSLLFGC</sequence>
<reference evidence="3" key="1">
    <citation type="submission" date="2018-09" db="EMBL/GenBank/DDBJ databases">
        <title>Genome sequencing and analysis.</title>
        <authorList>
            <person name="Huang Y.-T."/>
        </authorList>
    </citation>
    <scope>NUCLEOTIDE SEQUENCE</scope>
    <source>
        <strain evidence="3">HIDE</strain>
    </source>
</reference>
<dbReference type="Gene3D" id="3.90.930.1">
    <property type="match status" value="4"/>
</dbReference>
<feature type="chain" id="PRO_5030741089" description="MORN repeat variant" evidence="2">
    <location>
        <begin position="18"/>
        <end position="645"/>
    </location>
</feature>
<organism evidence="3">
    <name type="scientific">Shewanella algae</name>
    <dbReference type="NCBI Taxonomy" id="38313"/>
    <lineage>
        <taxon>Bacteria</taxon>
        <taxon>Pseudomonadati</taxon>
        <taxon>Pseudomonadota</taxon>
        <taxon>Gammaproteobacteria</taxon>
        <taxon>Alteromonadales</taxon>
        <taxon>Shewanellaceae</taxon>
        <taxon>Shewanella</taxon>
    </lineage>
</organism>
<feature type="region of interest" description="Disordered" evidence="1">
    <location>
        <begin position="617"/>
        <end position="645"/>
    </location>
</feature>
<feature type="compositionally biased region" description="Polar residues" evidence="1">
    <location>
        <begin position="636"/>
        <end position="645"/>
    </location>
</feature>
<gene>
    <name evidence="3" type="ORF">D7032_20865</name>
</gene>
<dbReference type="RefSeq" id="WP_397609015.1">
    <property type="nucleotide sequence ID" value="NZ_CP032664.1"/>
</dbReference>